<protein>
    <submittedName>
        <fullName evidence="1">Uncharacterized protein YecE (DUF72 family)</fullName>
    </submittedName>
</protein>
<dbReference type="InterPro" id="IPR002763">
    <property type="entry name" value="DUF72"/>
</dbReference>
<reference evidence="1 2" key="1">
    <citation type="submission" date="2020-08" db="EMBL/GenBank/DDBJ databases">
        <title>Genomic Encyclopedia of Type Strains, Phase IV (KMG-V): Genome sequencing to study the core and pangenomes of soil and plant-associated prokaryotes.</title>
        <authorList>
            <person name="Whitman W."/>
        </authorList>
    </citation>
    <scope>NUCLEOTIDE SEQUENCE [LARGE SCALE GENOMIC DNA]</scope>
    <source>
        <strain evidence="1 2">ANJLi2</strain>
    </source>
</reference>
<dbReference type="Proteomes" id="UP000541583">
    <property type="component" value="Unassembled WGS sequence"/>
</dbReference>
<dbReference type="Pfam" id="PF01904">
    <property type="entry name" value="DUF72"/>
    <property type="match status" value="1"/>
</dbReference>
<dbReference type="EMBL" id="JACHCB010000001">
    <property type="protein sequence ID" value="MBB6107798.1"/>
    <property type="molecule type" value="Genomic_DNA"/>
</dbReference>
<dbReference type="Gene3D" id="3.20.20.410">
    <property type="entry name" value="Protein of unknown function UPF0759"/>
    <property type="match status" value="1"/>
</dbReference>
<dbReference type="SUPFAM" id="SSF117396">
    <property type="entry name" value="TM1631-like"/>
    <property type="match status" value="1"/>
</dbReference>
<dbReference type="PANTHER" id="PTHR30348:SF14">
    <property type="entry name" value="BLR8050 PROTEIN"/>
    <property type="match status" value="1"/>
</dbReference>
<organism evidence="1 2">
    <name type="scientific">Mucilaginibacter lappiensis</name>
    <dbReference type="NCBI Taxonomy" id="354630"/>
    <lineage>
        <taxon>Bacteria</taxon>
        <taxon>Pseudomonadati</taxon>
        <taxon>Bacteroidota</taxon>
        <taxon>Sphingobacteriia</taxon>
        <taxon>Sphingobacteriales</taxon>
        <taxon>Sphingobacteriaceae</taxon>
        <taxon>Mucilaginibacter</taxon>
    </lineage>
</organism>
<name>A0ABR6PDG2_9SPHI</name>
<keyword evidence="2" id="KW-1185">Reference proteome</keyword>
<proteinExistence type="predicted"/>
<dbReference type="PANTHER" id="PTHR30348">
    <property type="entry name" value="UNCHARACTERIZED PROTEIN YECE"/>
    <property type="match status" value="1"/>
</dbReference>
<sequence>MPPQFYGGTSGLKISMPKRDFPAEHADKSRLAFYAHHENSLEVNSSFYKLPQAKTVSKWAADVPVGFRFTFKLWKEITHQKNLIFKAEDVISFLQVISGAADKKGCLLVQFPPSLQVSALVQLQELLHLLYTFDWPVAVEFRHNSWYKDSVYELLNRYQAIMVIQDMPKAPTPMELTSDELVYLRFHGPSGNYKGSYSEGILYEYATYIQEWQQDGKTVYCYFNNTAGDALNNWDFLKRCLD</sequence>
<evidence type="ECO:0000313" key="1">
    <source>
        <dbReference type="EMBL" id="MBB6107798.1"/>
    </source>
</evidence>
<gene>
    <name evidence="1" type="ORF">HDF23_000528</name>
</gene>
<evidence type="ECO:0000313" key="2">
    <source>
        <dbReference type="Proteomes" id="UP000541583"/>
    </source>
</evidence>
<accession>A0ABR6PDG2</accession>
<comment type="caution">
    <text evidence="1">The sequence shown here is derived from an EMBL/GenBank/DDBJ whole genome shotgun (WGS) entry which is preliminary data.</text>
</comment>
<dbReference type="InterPro" id="IPR036520">
    <property type="entry name" value="UPF0759_sf"/>
</dbReference>
<dbReference type="RefSeq" id="WP_076369655.1">
    <property type="nucleotide sequence ID" value="NZ_FTMG01000001.1"/>
</dbReference>